<organism evidence="1 2">
    <name type="scientific">Flavobacterium suzhouense</name>
    <dbReference type="NCBI Taxonomy" id="1529638"/>
    <lineage>
        <taxon>Bacteria</taxon>
        <taxon>Pseudomonadati</taxon>
        <taxon>Bacteroidota</taxon>
        <taxon>Flavobacteriia</taxon>
        <taxon>Flavobacteriales</taxon>
        <taxon>Flavobacteriaceae</taxon>
        <taxon>Flavobacterium</taxon>
    </lineage>
</organism>
<dbReference type="EMBL" id="JBHUMD010000026">
    <property type="protein sequence ID" value="MFD2602636.1"/>
    <property type="molecule type" value="Genomic_DNA"/>
</dbReference>
<protein>
    <recommendedName>
        <fullName evidence="3">HNH endonuclease</fullName>
    </recommendedName>
</protein>
<reference evidence="2" key="1">
    <citation type="journal article" date="2019" name="Int. J. Syst. Evol. Microbiol.">
        <title>The Global Catalogue of Microorganisms (GCM) 10K type strain sequencing project: providing services to taxonomists for standard genome sequencing and annotation.</title>
        <authorList>
            <consortium name="The Broad Institute Genomics Platform"/>
            <consortium name="The Broad Institute Genome Sequencing Center for Infectious Disease"/>
            <person name="Wu L."/>
            <person name="Ma J."/>
        </authorList>
    </citation>
    <scope>NUCLEOTIDE SEQUENCE [LARGE SCALE GENOMIC DNA]</scope>
    <source>
        <strain evidence="2">KCTC 42107</strain>
    </source>
</reference>
<evidence type="ECO:0008006" key="3">
    <source>
        <dbReference type="Google" id="ProtNLM"/>
    </source>
</evidence>
<dbReference type="RefSeq" id="WP_379821063.1">
    <property type="nucleotide sequence ID" value="NZ_JBHUMD010000026.1"/>
</dbReference>
<name>A0ABW5NVB1_9FLAO</name>
<gene>
    <name evidence="1" type="ORF">ACFSR3_11255</name>
</gene>
<proteinExistence type="predicted"/>
<evidence type="ECO:0000313" key="2">
    <source>
        <dbReference type="Proteomes" id="UP001597480"/>
    </source>
</evidence>
<dbReference type="Proteomes" id="UP001597480">
    <property type="component" value="Unassembled WGS sequence"/>
</dbReference>
<evidence type="ECO:0000313" key="1">
    <source>
        <dbReference type="EMBL" id="MFD2602636.1"/>
    </source>
</evidence>
<keyword evidence="2" id="KW-1185">Reference proteome</keyword>
<accession>A0ABW5NVB1</accession>
<sequence length="387" mass="45147">MIKITHQELSRINKDYTDKILEQFEEKKTNIFKIISLMQSKDPVTAVDVKGNVKALLKALKVVLNSKELKTPTLQTKETDFLVHHINENRIFDAETIKTKTTRLLDVSNQVNAIFNSGYLRPLISKAAVGLKDLNQYFTKYCVLDTLIYLYFFDYEDYYGILNSHIANKLGIKCCPYCNRNYITSVQNIKGKRIIGPTYDHYFHKKIYKFLTLSFYNLIPSCYICNSNLKGQIDFGLDTHLHPYYDEFGADATFDFNLDLVNSGNTPEKIFEPKIKINTTSPAIILKLKGLDKDAKNKKTGSLKVFQLEEIYKSHFDTVEEIHTKFDRNSPYYINSIKDNLDALGVPEGEFYRFHFHNYYNIEDFHKKPLSKLMRDIYDKMKQLQSK</sequence>
<comment type="caution">
    <text evidence="1">The sequence shown here is derived from an EMBL/GenBank/DDBJ whole genome shotgun (WGS) entry which is preliminary data.</text>
</comment>